<organism evidence="1 2">
    <name type="scientific">Atlanticothrix silvestris CENA357</name>
    <dbReference type="NCBI Taxonomy" id="1725252"/>
    <lineage>
        <taxon>Bacteria</taxon>
        <taxon>Bacillati</taxon>
        <taxon>Cyanobacteriota</taxon>
        <taxon>Cyanophyceae</taxon>
        <taxon>Nostocales</taxon>
        <taxon>Nodulariaceae</taxon>
        <taxon>Atlanticothrix</taxon>
        <taxon>Atlanticothrix silvestris</taxon>
    </lineage>
</organism>
<evidence type="ECO:0000313" key="1">
    <source>
        <dbReference type="EMBL" id="MBH8554983.1"/>
    </source>
</evidence>
<evidence type="ECO:0000313" key="2">
    <source>
        <dbReference type="Proteomes" id="UP000599391"/>
    </source>
</evidence>
<protein>
    <submittedName>
        <fullName evidence="1">Uncharacterized protein</fullName>
    </submittedName>
</protein>
<name>A0A8J7HHU9_9CYAN</name>
<proteinExistence type="predicted"/>
<keyword evidence="2" id="KW-1185">Reference proteome</keyword>
<dbReference type="RefSeq" id="WP_214441209.1">
    <property type="nucleotide sequence ID" value="NZ_JAECZB010000087.1"/>
</dbReference>
<accession>A0A8J7HHU9</accession>
<comment type="caution">
    <text evidence="1">The sequence shown here is derived from an EMBL/GenBank/DDBJ whole genome shotgun (WGS) entry which is preliminary data.</text>
</comment>
<dbReference type="Proteomes" id="UP000599391">
    <property type="component" value="Unassembled WGS sequence"/>
</dbReference>
<dbReference type="AlphaFoldDB" id="A0A8J7HHU9"/>
<sequence>MLEDPENPKEVWTDYVWADTEAEAMQKCQLKAQEATVQGKTVVRLVGQPKKVGKGKRYECQFEGEIYDA</sequence>
<gene>
    <name evidence="1" type="ORF">I8751_22065</name>
</gene>
<reference evidence="1 2" key="1">
    <citation type="journal article" date="2021" name="Int. J. Syst. Evol. Microbiol.">
        <title>Amazonocrinis nigriterrae gen. nov., sp. nov., Atlanticothrix silvestris gen. nov., sp. nov. and Dendronalium phyllosphericum gen. nov., sp. nov., nostocacean cyanobacteria from Brazilian environments.</title>
        <authorList>
            <person name="Alvarenga D.O."/>
            <person name="Andreote A.P.D."/>
            <person name="Branco L.H.Z."/>
            <person name="Delbaje E."/>
            <person name="Cruz R.B."/>
            <person name="Varani A.M."/>
            <person name="Fiore M.F."/>
        </authorList>
    </citation>
    <scope>NUCLEOTIDE SEQUENCE [LARGE SCALE GENOMIC DNA]</scope>
    <source>
        <strain evidence="1 2">CENA357</strain>
    </source>
</reference>
<dbReference type="EMBL" id="JAECZB010000087">
    <property type="protein sequence ID" value="MBH8554983.1"/>
    <property type="molecule type" value="Genomic_DNA"/>
</dbReference>